<dbReference type="EMBL" id="MU274941">
    <property type="protein sequence ID" value="KAI0084528.1"/>
    <property type="molecule type" value="Genomic_DNA"/>
</dbReference>
<reference evidence="1" key="1">
    <citation type="journal article" date="2021" name="Environ. Microbiol.">
        <title>Gene family expansions and transcriptome signatures uncover fungal adaptations to wood decay.</title>
        <authorList>
            <person name="Hage H."/>
            <person name="Miyauchi S."/>
            <person name="Viragh M."/>
            <person name="Drula E."/>
            <person name="Min B."/>
            <person name="Chaduli D."/>
            <person name="Navarro D."/>
            <person name="Favel A."/>
            <person name="Norest M."/>
            <person name="Lesage-Meessen L."/>
            <person name="Balint B."/>
            <person name="Merenyi Z."/>
            <person name="de Eugenio L."/>
            <person name="Morin E."/>
            <person name="Martinez A.T."/>
            <person name="Baldrian P."/>
            <person name="Stursova M."/>
            <person name="Martinez M.J."/>
            <person name="Novotny C."/>
            <person name="Magnuson J.K."/>
            <person name="Spatafora J.W."/>
            <person name="Maurice S."/>
            <person name="Pangilinan J."/>
            <person name="Andreopoulos W."/>
            <person name="LaButti K."/>
            <person name="Hundley H."/>
            <person name="Na H."/>
            <person name="Kuo A."/>
            <person name="Barry K."/>
            <person name="Lipzen A."/>
            <person name="Henrissat B."/>
            <person name="Riley R."/>
            <person name="Ahrendt S."/>
            <person name="Nagy L.G."/>
            <person name="Grigoriev I.V."/>
            <person name="Martin F."/>
            <person name="Rosso M.N."/>
        </authorList>
    </citation>
    <scope>NUCLEOTIDE SEQUENCE</scope>
    <source>
        <strain evidence="1">CBS 384.51</strain>
    </source>
</reference>
<proteinExistence type="predicted"/>
<keyword evidence="2" id="KW-1185">Reference proteome</keyword>
<protein>
    <submittedName>
        <fullName evidence="1">Uncharacterized protein</fullName>
    </submittedName>
</protein>
<comment type="caution">
    <text evidence="1">The sequence shown here is derived from an EMBL/GenBank/DDBJ whole genome shotgun (WGS) entry which is preliminary data.</text>
</comment>
<name>A0ACB8TR70_9APHY</name>
<sequence length="171" mass="19281">MHESKTKETSNTRSSGQSQFGPRQHVLATNVAATTGHGARSESTWITETGSSERFMDTYSSLLFTSRWPRTDQRHGQDGESPPSPAKYSRPYTRVDLHHLAAPLDLQLPPVSRITAADTKKDDRVEYTIRLATTYSIVDSDELLLGVVNARYQHMDQSAYRISRQEIEDNL</sequence>
<accession>A0ACB8TR70</accession>
<evidence type="ECO:0000313" key="2">
    <source>
        <dbReference type="Proteomes" id="UP001055072"/>
    </source>
</evidence>
<gene>
    <name evidence="1" type="ORF">BDY19DRAFT_909741</name>
</gene>
<dbReference type="Proteomes" id="UP001055072">
    <property type="component" value="Unassembled WGS sequence"/>
</dbReference>
<organism evidence="1 2">
    <name type="scientific">Irpex rosettiformis</name>
    <dbReference type="NCBI Taxonomy" id="378272"/>
    <lineage>
        <taxon>Eukaryota</taxon>
        <taxon>Fungi</taxon>
        <taxon>Dikarya</taxon>
        <taxon>Basidiomycota</taxon>
        <taxon>Agaricomycotina</taxon>
        <taxon>Agaricomycetes</taxon>
        <taxon>Polyporales</taxon>
        <taxon>Irpicaceae</taxon>
        <taxon>Irpex</taxon>
    </lineage>
</organism>
<evidence type="ECO:0000313" key="1">
    <source>
        <dbReference type="EMBL" id="KAI0084528.1"/>
    </source>
</evidence>